<sequence length="128" mass="13703">MTVSQPVVEISGIALTQERTRNDGGQDKKSRLRATPRTNSTEFGKATSRDAADSHNLTVRVAQTNHKQRLAALTAVRLKACTGSNALQGIRSYGNAECGLAAAVYCSWPVWVVENAAAAWRGGWFGGN</sequence>
<feature type="region of interest" description="Disordered" evidence="1">
    <location>
        <begin position="14"/>
        <end position="50"/>
    </location>
</feature>
<keyword evidence="3" id="KW-1185">Reference proteome</keyword>
<proteinExistence type="predicted"/>
<dbReference type="EMBL" id="LT853700">
    <property type="protein sequence ID" value="SMQ54235.1"/>
    <property type="molecule type" value="Genomic_DNA"/>
</dbReference>
<dbReference type="Proteomes" id="UP000215127">
    <property type="component" value="Chromosome 9"/>
</dbReference>
<organism evidence="2 3">
    <name type="scientific">Zymoseptoria tritici (strain ST99CH_3D7)</name>
    <dbReference type="NCBI Taxonomy" id="1276538"/>
    <lineage>
        <taxon>Eukaryota</taxon>
        <taxon>Fungi</taxon>
        <taxon>Dikarya</taxon>
        <taxon>Ascomycota</taxon>
        <taxon>Pezizomycotina</taxon>
        <taxon>Dothideomycetes</taxon>
        <taxon>Dothideomycetidae</taxon>
        <taxon>Mycosphaerellales</taxon>
        <taxon>Mycosphaerellaceae</taxon>
        <taxon>Zymoseptoria</taxon>
    </lineage>
</organism>
<reference evidence="2 3" key="1">
    <citation type="submission" date="2016-06" db="EMBL/GenBank/DDBJ databases">
        <authorList>
            <person name="Kjaerup R.B."/>
            <person name="Dalgaard T.S."/>
            <person name="Juul-Madsen H.R."/>
        </authorList>
    </citation>
    <scope>NUCLEOTIDE SEQUENCE [LARGE SCALE GENOMIC DNA]</scope>
</reference>
<accession>A0A1X7S3L3</accession>
<gene>
    <name evidence="2" type="ORF">ZT3D7_G9390</name>
</gene>
<name>A0A1X7S3L3_ZYMT9</name>
<feature type="compositionally biased region" description="Basic and acidic residues" evidence="1">
    <location>
        <begin position="18"/>
        <end position="29"/>
    </location>
</feature>
<dbReference type="AlphaFoldDB" id="A0A1X7S3L3"/>
<evidence type="ECO:0000256" key="1">
    <source>
        <dbReference type="SAM" id="MobiDB-lite"/>
    </source>
</evidence>
<protein>
    <submittedName>
        <fullName evidence="2">Uncharacterized protein</fullName>
    </submittedName>
</protein>
<evidence type="ECO:0000313" key="2">
    <source>
        <dbReference type="EMBL" id="SMQ54235.1"/>
    </source>
</evidence>
<evidence type="ECO:0000313" key="3">
    <source>
        <dbReference type="Proteomes" id="UP000215127"/>
    </source>
</evidence>